<proteinExistence type="predicted"/>
<protein>
    <submittedName>
        <fullName evidence="2">Azurocidin</fullName>
    </submittedName>
</protein>
<feature type="domain" description="Peptidase S1" evidence="1">
    <location>
        <begin position="14"/>
        <end position="72"/>
    </location>
</feature>
<dbReference type="GO" id="GO:0006508">
    <property type="term" value="P:proteolysis"/>
    <property type="evidence" value="ECO:0007669"/>
    <property type="project" value="InterPro"/>
</dbReference>
<dbReference type="SUPFAM" id="SSF50494">
    <property type="entry name" value="Trypsin-like serine proteases"/>
    <property type="match status" value="1"/>
</dbReference>
<dbReference type="InterPro" id="IPR001254">
    <property type="entry name" value="Trypsin_dom"/>
</dbReference>
<organism evidence="2 3">
    <name type="scientific">Myotis brandtii</name>
    <name type="common">Brandt's bat</name>
    <dbReference type="NCBI Taxonomy" id="109478"/>
    <lineage>
        <taxon>Eukaryota</taxon>
        <taxon>Metazoa</taxon>
        <taxon>Chordata</taxon>
        <taxon>Craniata</taxon>
        <taxon>Vertebrata</taxon>
        <taxon>Euteleostomi</taxon>
        <taxon>Mammalia</taxon>
        <taxon>Eutheria</taxon>
        <taxon>Laurasiatheria</taxon>
        <taxon>Chiroptera</taxon>
        <taxon>Yangochiroptera</taxon>
        <taxon>Vespertilionidae</taxon>
        <taxon>Myotis</taxon>
    </lineage>
</organism>
<dbReference type="InterPro" id="IPR009003">
    <property type="entry name" value="Peptidase_S1_PA"/>
</dbReference>
<accession>S7MU90</accession>
<dbReference type="InterPro" id="IPR043504">
    <property type="entry name" value="Peptidase_S1_PA_chymotrypsin"/>
</dbReference>
<evidence type="ECO:0000313" key="3">
    <source>
        <dbReference type="Proteomes" id="UP000052978"/>
    </source>
</evidence>
<name>S7MU90_MYOBR</name>
<sequence>MRGLRVQMVLQGNPRIATVVLGAYDLRHRESSRQTFSIRSIRKNGYHPREHLNDLLLLQLEGEDNFTSSVALVLRP</sequence>
<evidence type="ECO:0000313" key="2">
    <source>
        <dbReference type="EMBL" id="EPQ08051.1"/>
    </source>
</evidence>
<dbReference type="eggNOG" id="KOG3627">
    <property type="taxonomic scope" value="Eukaryota"/>
</dbReference>
<reference evidence="2 3" key="1">
    <citation type="journal article" date="2013" name="Nat. Commun.">
        <title>Genome analysis reveals insights into physiology and longevity of the Brandt's bat Myotis brandtii.</title>
        <authorList>
            <person name="Seim I."/>
            <person name="Fang X."/>
            <person name="Xiong Z."/>
            <person name="Lobanov A.V."/>
            <person name="Huang Z."/>
            <person name="Ma S."/>
            <person name="Feng Y."/>
            <person name="Turanov A.A."/>
            <person name="Zhu Y."/>
            <person name="Lenz T.L."/>
            <person name="Gerashchenko M.V."/>
            <person name="Fan D."/>
            <person name="Hee Yim S."/>
            <person name="Yao X."/>
            <person name="Jordan D."/>
            <person name="Xiong Y."/>
            <person name="Ma Y."/>
            <person name="Lyapunov A.N."/>
            <person name="Chen G."/>
            <person name="Kulakova O.I."/>
            <person name="Sun Y."/>
            <person name="Lee S.G."/>
            <person name="Bronson R.T."/>
            <person name="Moskalev A.A."/>
            <person name="Sunyaev S.R."/>
            <person name="Zhang G."/>
            <person name="Krogh A."/>
            <person name="Wang J."/>
            <person name="Gladyshev V.N."/>
        </authorList>
    </citation>
    <scope>NUCLEOTIDE SEQUENCE [LARGE SCALE GENOMIC DNA]</scope>
</reference>
<dbReference type="Gene3D" id="2.40.10.10">
    <property type="entry name" value="Trypsin-like serine proteases"/>
    <property type="match status" value="1"/>
</dbReference>
<dbReference type="GO" id="GO:0004252">
    <property type="term" value="F:serine-type endopeptidase activity"/>
    <property type="evidence" value="ECO:0007669"/>
    <property type="project" value="InterPro"/>
</dbReference>
<dbReference type="EMBL" id="KE162397">
    <property type="protein sequence ID" value="EPQ08051.1"/>
    <property type="molecule type" value="Genomic_DNA"/>
</dbReference>
<dbReference type="Pfam" id="PF00089">
    <property type="entry name" value="Trypsin"/>
    <property type="match status" value="1"/>
</dbReference>
<evidence type="ECO:0000259" key="1">
    <source>
        <dbReference type="Pfam" id="PF00089"/>
    </source>
</evidence>
<dbReference type="AlphaFoldDB" id="S7MU90"/>
<gene>
    <name evidence="2" type="ORF">D623_10015579</name>
</gene>
<dbReference type="Proteomes" id="UP000052978">
    <property type="component" value="Unassembled WGS sequence"/>
</dbReference>
<keyword evidence="3" id="KW-1185">Reference proteome</keyword>